<dbReference type="PANTHER" id="PTHR47245">
    <property type="entry name" value="PEPTIDYLPROLYL ISOMERASE"/>
    <property type="match status" value="1"/>
</dbReference>
<evidence type="ECO:0000256" key="5">
    <source>
        <dbReference type="ARBA" id="ARBA00023235"/>
    </source>
</evidence>
<dbReference type="InterPro" id="IPR000297">
    <property type="entry name" value="PPIase_PpiC"/>
</dbReference>
<name>A0A1M5W6Z9_9BACI</name>
<keyword evidence="3" id="KW-0732">Signal</keyword>
<dbReference type="RefSeq" id="WP_073011451.1">
    <property type="nucleotide sequence ID" value="NZ_FQXD01000015.1"/>
</dbReference>
<reference evidence="9" key="1">
    <citation type="submission" date="2016-11" db="EMBL/GenBank/DDBJ databases">
        <authorList>
            <person name="Varghese N."/>
            <person name="Submissions S."/>
        </authorList>
    </citation>
    <scope>NUCLEOTIDE SEQUENCE [LARGE SCALE GENOMIC DNA]</scope>
    <source>
        <strain evidence="9">CGMCC 1.6496</strain>
    </source>
</reference>
<dbReference type="SUPFAM" id="SSF109998">
    <property type="entry name" value="Triger factor/SurA peptide-binding domain-like"/>
    <property type="match status" value="1"/>
</dbReference>
<sequence>MSKKLMLGLIVLLLVTNIATLFVWNQEEVDIETGNGKKYKNNEAAATVNGEEISIEEWRKALRDTYGEEHLKAMIDREVVSQLANEKNISISDKVIEREISLLLAMQGVLTETEYEDLEAKWEKDIRHRYQLERLLTENVSVSDETLKEHYETYGEQYNFIASMQLSHIIAKDMETAEKIYNELEQGASFNLLAQEYSVDEETRGVGGYLGYLSTESKYFPDSYEAIVNDLKEFSYSEPFKVGEEVALIYLHRKLPSITFTYEEMKPYITSEIALQEKNQALEADPLWESQDIEWIYSE</sequence>
<keyword evidence="5 6" id="KW-0413">Isomerase</keyword>
<dbReference type="Gene3D" id="3.10.50.40">
    <property type="match status" value="1"/>
</dbReference>
<comment type="catalytic activity">
    <reaction evidence="1">
        <text>[protein]-peptidylproline (omega=180) = [protein]-peptidylproline (omega=0)</text>
        <dbReference type="Rhea" id="RHEA:16237"/>
        <dbReference type="Rhea" id="RHEA-COMP:10747"/>
        <dbReference type="Rhea" id="RHEA-COMP:10748"/>
        <dbReference type="ChEBI" id="CHEBI:83833"/>
        <dbReference type="ChEBI" id="CHEBI:83834"/>
        <dbReference type="EC" id="5.2.1.8"/>
    </reaction>
</comment>
<protein>
    <recommendedName>
        <fullName evidence="2">peptidylprolyl isomerase</fullName>
        <ecNumber evidence="2">5.2.1.8</ecNumber>
    </recommendedName>
</protein>
<dbReference type="SUPFAM" id="SSF54534">
    <property type="entry name" value="FKBP-like"/>
    <property type="match status" value="1"/>
</dbReference>
<dbReference type="InterPro" id="IPR027304">
    <property type="entry name" value="Trigger_fact/SurA_dom_sf"/>
</dbReference>
<keyword evidence="4 6" id="KW-0697">Rotamase</keyword>
<evidence type="ECO:0000313" key="9">
    <source>
        <dbReference type="Proteomes" id="UP000184079"/>
    </source>
</evidence>
<evidence type="ECO:0000256" key="6">
    <source>
        <dbReference type="PROSITE-ProRule" id="PRU00278"/>
    </source>
</evidence>
<dbReference type="Gene3D" id="1.10.4030.10">
    <property type="entry name" value="Porin chaperone SurA, peptide-binding domain"/>
    <property type="match status" value="1"/>
</dbReference>
<organism evidence="8 9">
    <name type="scientific">Virgibacillus chiguensis</name>
    <dbReference type="NCBI Taxonomy" id="411959"/>
    <lineage>
        <taxon>Bacteria</taxon>
        <taxon>Bacillati</taxon>
        <taxon>Bacillota</taxon>
        <taxon>Bacilli</taxon>
        <taxon>Bacillales</taxon>
        <taxon>Bacillaceae</taxon>
        <taxon>Virgibacillus</taxon>
    </lineage>
</organism>
<dbReference type="InterPro" id="IPR050245">
    <property type="entry name" value="PrsA_foldase"/>
</dbReference>
<dbReference type="OrthoDB" id="2677468at2"/>
<dbReference type="InterPro" id="IPR046357">
    <property type="entry name" value="PPIase_dom_sf"/>
</dbReference>
<dbReference type="EMBL" id="FQXD01000015">
    <property type="protein sequence ID" value="SHH82963.1"/>
    <property type="molecule type" value="Genomic_DNA"/>
</dbReference>
<dbReference type="AlphaFoldDB" id="A0A1M5W6Z9"/>
<feature type="domain" description="PpiC" evidence="7">
    <location>
        <begin position="161"/>
        <end position="253"/>
    </location>
</feature>
<evidence type="ECO:0000256" key="3">
    <source>
        <dbReference type="ARBA" id="ARBA00022729"/>
    </source>
</evidence>
<evidence type="ECO:0000256" key="4">
    <source>
        <dbReference type="ARBA" id="ARBA00023110"/>
    </source>
</evidence>
<proteinExistence type="predicted"/>
<keyword evidence="9" id="KW-1185">Reference proteome</keyword>
<evidence type="ECO:0000256" key="1">
    <source>
        <dbReference type="ARBA" id="ARBA00000971"/>
    </source>
</evidence>
<dbReference type="EC" id="5.2.1.8" evidence="2"/>
<dbReference type="GO" id="GO:0003755">
    <property type="term" value="F:peptidyl-prolyl cis-trans isomerase activity"/>
    <property type="evidence" value="ECO:0007669"/>
    <property type="project" value="UniProtKB-KW"/>
</dbReference>
<dbReference type="Pfam" id="PF13145">
    <property type="entry name" value="Rotamase_2"/>
    <property type="match status" value="1"/>
</dbReference>
<evidence type="ECO:0000256" key="2">
    <source>
        <dbReference type="ARBA" id="ARBA00013194"/>
    </source>
</evidence>
<accession>A0A1M5W6Z9</accession>
<dbReference type="PANTHER" id="PTHR47245:SF1">
    <property type="entry name" value="FOLDASE PROTEIN PRSA"/>
    <property type="match status" value="1"/>
</dbReference>
<gene>
    <name evidence="8" type="ORF">SAMN05421807_1158</name>
</gene>
<dbReference type="PROSITE" id="PS50198">
    <property type="entry name" value="PPIC_PPIASE_2"/>
    <property type="match status" value="1"/>
</dbReference>
<dbReference type="Proteomes" id="UP000184079">
    <property type="component" value="Unassembled WGS sequence"/>
</dbReference>
<evidence type="ECO:0000313" key="8">
    <source>
        <dbReference type="EMBL" id="SHH82963.1"/>
    </source>
</evidence>
<evidence type="ECO:0000259" key="7">
    <source>
        <dbReference type="PROSITE" id="PS50198"/>
    </source>
</evidence>